<evidence type="ECO:0000313" key="2">
    <source>
        <dbReference type="EMBL" id="CCF00882.1"/>
    </source>
</evidence>
<feature type="transmembrane region" description="Helical" evidence="1">
    <location>
        <begin position="83"/>
        <end position="100"/>
    </location>
</feature>
<evidence type="ECO:0000313" key="3">
    <source>
        <dbReference type="Proteomes" id="UP000007735"/>
    </source>
</evidence>
<dbReference type="KEGG" id="sfh:SFHH103_06423"/>
<accession>G9AIK0</accession>
<geneLocation type="plasmid" evidence="2 3">
    <name>pSfHH103e</name>
</geneLocation>
<feature type="transmembrane region" description="Helical" evidence="1">
    <location>
        <begin position="136"/>
        <end position="154"/>
    </location>
</feature>
<protein>
    <submittedName>
        <fullName evidence="2">Uncharacterized protein</fullName>
    </submittedName>
</protein>
<dbReference type="AlphaFoldDB" id="G9AIK0"/>
<dbReference type="HOGENOM" id="CLU_139166_0_0_5"/>
<feature type="transmembrane region" description="Helical" evidence="1">
    <location>
        <begin position="112"/>
        <end position="130"/>
    </location>
</feature>
<proteinExistence type="predicted"/>
<keyword evidence="1" id="KW-0812">Transmembrane</keyword>
<dbReference type="Proteomes" id="UP000007735">
    <property type="component" value="Plasmid pSfHH103e"/>
</dbReference>
<feature type="transmembrane region" description="Helical" evidence="1">
    <location>
        <begin position="49"/>
        <end position="71"/>
    </location>
</feature>
<evidence type="ECO:0000256" key="1">
    <source>
        <dbReference type="SAM" id="Phobius"/>
    </source>
</evidence>
<gene>
    <name evidence="2" type="ordered locus">SFHH103_06423</name>
</gene>
<dbReference type="PATRIC" id="fig|380.5.peg.5968"/>
<sequence>MKRIATELTGSYVRPGGVPTRKCSTPLSPRMWAQHDAWRENPVKWATTVAAFEVAATSLVLIFSPALFSSWILGAELSEAGQALGRLAGIALFGFALTSWPDPGAKPVARALLTYNLVATIYLFYLGIAGVTVGTLLWPAVVVHLLLAVLLAAARRSTELT</sequence>
<reference evidence="2 3" key="1">
    <citation type="journal article" date="2012" name="J. Bacteriol.">
        <title>Genome sequence of the soybean symbiont Sinorhizobium fredii HH103.</title>
        <authorList>
            <person name="Weidner S."/>
            <person name="Becker A."/>
            <person name="Bonilla I."/>
            <person name="Jaenicke S."/>
            <person name="Lloret J."/>
            <person name="Margaret I."/>
            <person name="Puhler A."/>
            <person name="Ruiz-Sainz J.E."/>
            <person name="Schneiker-Bekel S."/>
            <person name="Szczepanowski R."/>
            <person name="Vinardell J.M."/>
            <person name="Zehner S."/>
            <person name="Gottfert M."/>
        </authorList>
    </citation>
    <scope>NUCLEOTIDE SEQUENCE [LARGE SCALE GENOMIC DNA]</scope>
    <source>
        <strain evidence="2 3">HH103</strain>
        <plasmid evidence="3">pSfHH103e</plasmid>
    </source>
</reference>
<dbReference type="EMBL" id="HE616899">
    <property type="protein sequence ID" value="CCF00882.1"/>
    <property type="molecule type" value="Genomic_DNA"/>
</dbReference>
<name>G9AIK0_SINF1</name>
<keyword evidence="2" id="KW-0614">Plasmid</keyword>
<keyword evidence="1" id="KW-1133">Transmembrane helix</keyword>
<keyword evidence="1" id="KW-0472">Membrane</keyword>
<organism evidence="2 3">
    <name type="scientific">Sinorhizobium fredii (strain HH103)</name>
    <dbReference type="NCBI Taxonomy" id="1117943"/>
    <lineage>
        <taxon>Bacteria</taxon>
        <taxon>Pseudomonadati</taxon>
        <taxon>Pseudomonadota</taxon>
        <taxon>Alphaproteobacteria</taxon>
        <taxon>Hyphomicrobiales</taxon>
        <taxon>Rhizobiaceae</taxon>
        <taxon>Sinorhizobium/Ensifer group</taxon>
        <taxon>Sinorhizobium</taxon>
    </lineage>
</organism>